<dbReference type="PROSITE" id="PS50110">
    <property type="entry name" value="RESPONSE_REGULATORY"/>
    <property type="match status" value="1"/>
</dbReference>
<keyword evidence="4" id="KW-1185">Reference proteome</keyword>
<evidence type="ECO:0000313" key="3">
    <source>
        <dbReference type="EMBL" id="MFC4698865.1"/>
    </source>
</evidence>
<sequence length="139" mass="15851">MIKATPPTLFVIDDDDVDFKLLKYEFSKRKIINPLVRAVDGVDALEKLASGEIQKPFIVLLDLNMPRMGGMEFLSELRKNKDYEETVVFILSTSSDLNDIRESYEKHAAGYFLKDDANESIERVVDVLGGYFQIVMLPE</sequence>
<organism evidence="3 4">
    <name type="scientific">Glaciecola siphonariae</name>
    <dbReference type="NCBI Taxonomy" id="521012"/>
    <lineage>
        <taxon>Bacteria</taxon>
        <taxon>Pseudomonadati</taxon>
        <taxon>Pseudomonadota</taxon>
        <taxon>Gammaproteobacteria</taxon>
        <taxon>Alteromonadales</taxon>
        <taxon>Alteromonadaceae</taxon>
        <taxon>Glaciecola</taxon>
    </lineage>
</organism>
<comment type="caution">
    <text evidence="3">The sequence shown here is derived from an EMBL/GenBank/DDBJ whole genome shotgun (WGS) entry which is preliminary data.</text>
</comment>
<accession>A0ABV9LRG5</accession>
<evidence type="ECO:0000256" key="1">
    <source>
        <dbReference type="PROSITE-ProRule" id="PRU00169"/>
    </source>
</evidence>
<dbReference type="PANTHER" id="PTHR44520:SF2">
    <property type="entry name" value="RESPONSE REGULATOR RCP1"/>
    <property type="match status" value="1"/>
</dbReference>
<dbReference type="SMART" id="SM00448">
    <property type="entry name" value="REC"/>
    <property type="match status" value="1"/>
</dbReference>
<feature type="domain" description="Response regulatory" evidence="2">
    <location>
        <begin position="8"/>
        <end position="129"/>
    </location>
</feature>
<evidence type="ECO:0000259" key="2">
    <source>
        <dbReference type="PROSITE" id="PS50110"/>
    </source>
</evidence>
<proteinExistence type="predicted"/>
<keyword evidence="1" id="KW-0597">Phosphoprotein</keyword>
<protein>
    <submittedName>
        <fullName evidence="3">Response regulator</fullName>
    </submittedName>
</protein>
<dbReference type="Proteomes" id="UP001595897">
    <property type="component" value="Unassembled WGS sequence"/>
</dbReference>
<dbReference type="SUPFAM" id="SSF52172">
    <property type="entry name" value="CheY-like"/>
    <property type="match status" value="1"/>
</dbReference>
<dbReference type="InterPro" id="IPR052893">
    <property type="entry name" value="TCS_response_regulator"/>
</dbReference>
<evidence type="ECO:0000313" key="4">
    <source>
        <dbReference type="Proteomes" id="UP001595897"/>
    </source>
</evidence>
<dbReference type="PANTHER" id="PTHR44520">
    <property type="entry name" value="RESPONSE REGULATOR RCP1-RELATED"/>
    <property type="match status" value="1"/>
</dbReference>
<feature type="modified residue" description="4-aspartylphosphate" evidence="1">
    <location>
        <position position="62"/>
    </location>
</feature>
<dbReference type="RefSeq" id="WP_382405548.1">
    <property type="nucleotide sequence ID" value="NZ_JBHSGU010000002.1"/>
</dbReference>
<dbReference type="Gene3D" id="3.40.50.2300">
    <property type="match status" value="1"/>
</dbReference>
<name>A0ABV9LRG5_9ALTE</name>
<dbReference type="InterPro" id="IPR001789">
    <property type="entry name" value="Sig_transdc_resp-reg_receiver"/>
</dbReference>
<dbReference type="InterPro" id="IPR011006">
    <property type="entry name" value="CheY-like_superfamily"/>
</dbReference>
<dbReference type="EMBL" id="JBHSGU010000002">
    <property type="protein sequence ID" value="MFC4698865.1"/>
    <property type="molecule type" value="Genomic_DNA"/>
</dbReference>
<reference evidence="4" key="1">
    <citation type="journal article" date="2019" name="Int. J. Syst. Evol. Microbiol.">
        <title>The Global Catalogue of Microorganisms (GCM) 10K type strain sequencing project: providing services to taxonomists for standard genome sequencing and annotation.</title>
        <authorList>
            <consortium name="The Broad Institute Genomics Platform"/>
            <consortium name="The Broad Institute Genome Sequencing Center for Infectious Disease"/>
            <person name="Wu L."/>
            <person name="Ma J."/>
        </authorList>
    </citation>
    <scope>NUCLEOTIDE SEQUENCE [LARGE SCALE GENOMIC DNA]</scope>
    <source>
        <strain evidence="4">KACC 12507</strain>
    </source>
</reference>
<dbReference type="Pfam" id="PF00072">
    <property type="entry name" value="Response_reg"/>
    <property type="match status" value="1"/>
</dbReference>
<gene>
    <name evidence="3" type="ORF">ACFO4O_01650</name>
</gene>